<dbReference type="EMBL" id="CP132302">
    <property type="protein sequence ID" value="WLR98650.1"/>
    <property type="molecule type" value="Genomic_DNA"/>
</dbReference>
<dbReference type="Proteomes" id="UP001234585">
    <property type="component" value="Chromosome"/>
</dbReference>
<name>A0AA50CN83_9HYPH</name>
<sequence>MSRLTYTADMAIEQTDTHPHAPDEHYCEHPGCDEWGGYGMARSRGEPARWWCWPHYPYKEPGSARTGGALPNA</sequence>
<accession>A0AA50CN83</accession>
<evidence type="ECO:0000313" key="1">
    <source>
        <dbReference type="EMBL" id="WLR98650.1"/>
    </source>
</evidence>
<reference evidence="1 2" key="1">
    <citation type="submission" date="2023-08" db="EMBL/GenBank/DDBJ databases">
        <title>Pathogen: clinical or host-associated sample.</title>
        <authorList>
            <person name="Hergert J."/>
            <person name="Casey R."/>
            <person name="Wagner J."/>
            <person name="Young E.L."/>
            <person name="Oakeson K.F."/>
        </authorList>
    </citation>
    <scope>NUCLEOTIDE SEQUENCE [LARGE SCALE GENOMIC DNA]</scope>
    <source>
        <strain evidence="1 2">1760953</strain>
    </source>
</reference>
<keyword evidence="2" id="KW-1185">Reference proteome</keyword>
<gene>
    <name evidence="1" type="ORF">Q9313_06360</name>
</gene>
<proteinExistence type="predicted"/>
<protein>
    <submittedName>
        <fullName evidence="1">Uncharacterized protein</fullName>
    </submittedName>
</protein>
<organism evidence="1 2">
    <name type="scientific">Shinella sumterensis</name>
    <dbReference type="NCBI Taxonomy" id="1967501"/>
    <lineage>
        <taxon>Bacteria</taxon>
        <taxon>Pseudomonadati</taxon>
        <taxon>Pseudomonadota</taxon>
        <taxon>Alphaproteobacteria</taxon>
        <taxon>Hyphomicrobiales</taxon>
        <taxon>Rhizobiaceae</taxon>
        <taxon>Shinella</taxon>
    </lineage>
</organism>
<dbReference type="RefSeq" id="WP_306038301.1">
    <property type="nucleotide sequence ID" value="NZ_CP132302.1"/>
</dbReference>
<evidence type="ECO:0000313" key="2">
    <source>
        <dbReference type="Proteomes" id="UP001234585"/>
    </source>
</evidence>
<dbReference type="AlphaFoldDB" id="A0AA50CN83"/>